<dbReference type="EMBL" id="JAMZIH010003690">
    <property type="protein sequence ID" value="KAJ1676668.1"/>
    <property type="molecule type" value="Genomic_DNA"/>
</dbReference>
<dbReference type="Proteomes" id="UP001145114">
    <property type="component" value="Unassembled WGS sequence"/>
</dbReference>
<keyword evidence="2" id="KW-1185">Reference proteome</keyword>
<reference evidence="1" key="1">
    <citation type="submission" date="2022-06" db="EMBL/GenBank/DDBJ databases">
        <title>Phylogenomic reconstructions and comparative analyses of Kickxellomycotina fungi.</title>
        <authorList>
            <person name="Reynolds N.K."/>
            <person name="Stajich J.E."/>
            <person name="Barry K."/>
            <person name="Grigoriev I.V."/>
            <person name="Crous P."/>
            <person name="Smith M.E."/>
        </authorList>
    </citation>
    <scope>NUCLEOTIDE SEQUENCE</scope>
    <source>
        <strain evidence="1">RSA 2271</strain>
    </source>
</reference>
<gene>
    <name evidence="1" type="ORF">EV182_007725</name>
</gene>
<proteinExistence type="predicted"/>
<organism evidence="1 2">
    <name type="scientific">Spiromyces aspiralis</name>
    <dbReference type="NCBI Taxonomy" id="68401"/>
    <lineage>
        <taxon>Eukaryota</taxon>
        <taxon>Fungi</taxon>
        <taxon>Fungi incertae sedis</taxon>
        <taxon>Zoopagomycota</taxon>
        <taxon>Kickxellomycotina</taxon>
        <taxon>Kickxellomycetes</taxon>
        <taxon>Kickxellales</taxon>
        <taxon>Kickxellaceae</taxon>
        <taxon>Spiromyces</taxon>
    </lineage>
</organism>
<accession>A0ACC1HLK9</accession>
<feature type="non-terminal residue" evidence="1">
    <location>
        <position position="186"/>
    </location>
</feature>
<protein>
    <submittedName>
        <fullName evidence="1">Uncharacterized protein</fullName>
    </submittedName>
</protein>
<evidence type="ECO:0000313" key="2">
    <source>
        <dbReference type="Proteomes" id="UP001145114"/>
    </source>
</evidence>
<sequence>MALDGANFQNQCLKIRRPKDYIPPKGGEPPVPPLQLSGVISTVVADTPYKIYVGGLPTTLQDEQIIELLQTFGPLRSFSLVKDSVTGMSRGFAFCEYADMNVTDIACQGLNGMELGDRRIVVQRASIGARQHGQPQFKPSVPAPTISMAPSAIPPGLSTASSEPTPILQLLNMVTPQELRDDDEYQ</sequence>
<name>A0ACC1HLK9_9FUNG</name>
<comment type="caution">
    <text evidence="1">The sequence shown here is derived from an EMBL/GenBank/DDBJ whole genome shotgun (WGS) entry which is preliminary data.</text>
</comment>
<evidence type="ECO:0000313" key="1">
    <source>
        <dbReference type="EMBL" id="KAJ1676668.1"/>
    </source>
</evidence>